<dbReference type="RefSeq" id="WP_115552022.1">
    <property type="nucleotide sequence ID" value="NZ_CAPHNE010000021.1"/>
</dbReference>
<feature type="transmembrane region" description="Helical" evidence="1">
    <location>
        <begin position="432"/>
        <end position="453"/>
    </location>
</feature>
<protein>
    <submittedName>
        <fullName evidence="4">Peptide transporter</fullName>
    </submittedName>
</protein>
<evidence type="ECO:0000313" key="4">
    <source>
        <dbReference type="EMBL" id="RDU62188.1"/>
    </source>
</evidence>
<feature type="domain" description="STT3/PglB/AglB core" evidence="3">
    <location>
        <begin position="529"/>
        <end position="655"/>
    </location>
</feature>
<evidence type="ECO:0000313" key="5">
    <source>
        <dbReference type="Proteomes" id="UP000256650"/>
    </source>
</evidence>
<dbReference type="Proteomes" id="UP000256650">
    <property type="component" value="Unassembled WGS sequence"/>
</dbReference>
<keyword evidence="1" id="KW-0472">Membrane</keyword>
<dbReference type="InterPro" id="IPR048999">
    <property type="entry name" value="STT3-PglB_core"/>
</dbReference>
<dbReference type="InterPro" id="IPR048307">
    <property type="entry name" value="STT3_N"/>
</dbReference>
<feature type="transmembrane region" description="Helical" evidence="1">
    <location>
        <begin position="484"/>
        <end position="504"/>
    </location>
</feature>
<sequence>MLKAIKYILNFQNPQWNAVLFFHLFFILALCCIHLGFHFLDFLRLQSPQNFFEGALILTSMDAYYYAKGARDFLALLDGSSEWKEILNTLSSLHFLALLGGILAKWTSLEFALTWSSVFLSASTAVMLYLLIYQILKQVVWNLLQILRGLNQPNAESLLFNTFPLCLQFLAFVASLIAILLPSFYQRVGAGYFDTDMLLLTLPLLTFIFLLRFLTRRDLCLKSLALFGISGYLAIAWHNGIQNLLLLGFALFVLLEGIQFLKVRVISRKILAFIAVFLIILTPSSFCFLALVLLLFGIAKLPQKMSVWLIFSLGYAIFFGALNPLFAQINAYIFGATQHANAYVYASVVNGILETMPTSFSALFARSGSLVLFCLAFLGFVAFGVMTFGFWVASLKYSGFLESLFKLPYSCSSCAQDFQESKSLTNLSRPQALLLIFVFFLPFAFLGVASVWLGMRFSFFMTPVIAFGIAFVGLVVLNLLRKFFAIILLASSAVIALWVANLHYQIPPPILKNAEVQAFKDLDFKLHSQDILLSWWDYGYALRYFTKAQVLLDGARHSGAANFPIAKILLSPSLTLFYNFSLEIAQAMQTLPPKQWNQIFEILSHKQGANAYLKELELESKPRALANGAKVYWVLPLRILPLLANINAFVDLDLESGKAHKKNIFVFWDSTQKMSLAPQTTIYLYGDFYTQGIDSQGEESLTQINFGKNSLLLNTHYLKSNMIQILLFANYPNQVTASGDIVRILQLH</sequence>
<keyword evidence="1" id="KW-1133">Transmembrane helix</keyword>
<dbReference type="GeneID" id="82536173"/>
<keyword evidence="1" id="KW-0812">Transmembrane</keyword>
<feature type="transmembrane region" description="Helical" evidence="1">
    <location>
        <begin position="305"/>
        <end position="322"/>
    </location>
</feature>
<keyword evidence="5" id="KW-1185">Reference proteome</keyword>
<dbReference type="Pfam" id="PF02516">
    <property type="entry name" value="STT3"/>
    <property type="match status" value="1"/>
</dbReference>
<accession>A0A3D8IAR4</accession>
<dbReference type="Pfam" id="PF21436">
    <property type="entry name" value="STT3-PglB_core"/>
    <property type="match status" value="1"/>
</dbReference>
<feature type="transmembrane region" description="Helical" evidence="1">
    <location>
        <begin position="197"/>
        <end position="214"/>
    </location>
</feature>
<gene>
    <name evidence="4" type="ORF">CQA43_07745</name>
</gene>
<feature type="transmembrane region" description="Helical" evidence="1">
    <location>
        <begin position="20"/>
        <end position="40"/>
    </location>
</feature>
<evidence type="ECO:0000256" key="1">
    <source>
        <dbReference type="SAM" id="Phobius"/>
    </source>
</evidence>
<reference evidence="4 5" key="1">
    <citation type="submission" date="2018-04" db="EMBL/GenBank/DDBJ databases">
        <title>Novel Campyloabacter and Helicobacter Species and Strains.</title>
        <authorList>
            <person name="Mannion A.J."/>
            <person name="Shen Z."/>
            <person name="Fox J.G."/>
        </authorList>
    </citation>
    <scope>NUCLEOTIDE SEQUENCE [LARGE SCALE GENOMIC DNA]</scope>
    <source>
        <strain evidence="4 5">MIT 99-5101</strain>
    </source>
</reference>
<dbReference type="OrthoDB" id="9796223at2"/>
<dbReference type="AlphaFoldDB" id="A0A3D8IAR4"/>
<feature type="transmembrane region" description="Helical" evidence="1">
    <location>
        <begin position="459"/>
        <end position="477"/>
    </location>
</feature>
<feature type="transmembrane region" description="Helical" evidence="1">
    <location>
        <begin position="244"/>
        <end position="263"/>
    </location>
</feature>
<name>A0A3D8IAR4_9HELI</name>
<dbReference type="UniPathway" id="UPA00378"/>
<dbReference type="Gene3D" id="3.40.1380.40">
    <property type="match status" value="1"/>
</dbReference>
<feature type="transmembrane region" description="Helical" evidence="1">
    <location>
        <begin position="343"/>
        <end position="364"/>
    </location>
</feature>
<feature type="transmembrane region" description="Helical" evidence="1">
    <location>
        <begin position="270"/>
        <end position="299"/>
    </location>
</feature>
<evidence type="ECO:0000259" key="3">
    <source>
        <dbReference type="Pfam" id="PF21436"/>
    </source>
</evidence>
<proteinExistence type="predicted"/>
<comment type="caution">
    <text evidence="4">The sequence shown here is derived from an EMBL/GenBank/DDBJ whole genome shotgun (WGS) entry which is preliminary data.</text>
</comment>
<dbReference type="GO" id="GO:0016020">
    <property type="term" value="C:membrane"/>
    <property type="evidence" value="ECO:0007669"/>
    <property type="project" value="InterPro"/>
</dbReference>
<feature type="transmembrane region" description="Helical" evidence="1">
    <location>
        <begin position="370"/>
        <end position="393"/>
    </location>
</feature>
<feature type="domain" description="Oligosaccharyl transferase STT3 N-terminal" evidence="2">
    <location>
        <begin position="171"/>
        <end position="495"/>
    </location>
</feature>
<organism evidence="4 5">
    <name type="scientific">Helicobacter ganmani</name>
    <dbReference type="NCBI Taxonomy" id="60246"/>
    <lineage>
        <taxon>Bacteria</taxon>
        <taxon>Pseudomonadati</taxon>
        <taxon>Campylobacterota</taxon>
        <taxon>Epsilonproteobacteria</taxon>
        <taxon>Campylobacterales</taxon>
        <taxon>Helicobacteraceae</taxon>
        <taxon>Helicobacter</taxon>
    </lineage>
</organism>
<dbReference type="EMBL" id="NXLS01000008">
    <property type="protein sequence ID" value="RDU62188.1"/>
    <property type="molecule type" value="Genomic_DNA"/>
</dbReference>
<feature type="transmembrane region" description="Helical" evidence="1">
    <location>
        <begin position="157"/>
        <end position="185"/>
    </location>
</feature>
<feature type="transmembrane region" description="Helical" evidence="1">
    <location>
        <begin position="112"/>
        <end position="136"/>
    </location>
</feature>
<evidence type="ECO:0000259" key="2">
    <source>
        <dbReference type="Pfam" id="PF02516"/>
    </source>
</evidence>
<feature type="transmembrane region" description="Helical" evidence="1">
    <location>
        <begin position="219"/>
        <end position="238"/>
    </location>
</feature>